<reference evidence="1 2" key="1">
    <citation type="journal article" date="2019" name="Nat. Ecol. Evol.">
        <title>Megaphylogeny resolves global patterns of mushroom evolution.</title>
        <authorList>
            <person name="Varga T."/>
            <person name="Krizsan K."/>
            <person name="Foldi C."/>
            <person name="Dima B."/>
            <person name="Sanchez-Garcia M."/>
            <person name="Sanchez-Ramirez S."/>
            <person name="Szollosi G.J."/>
            <person name="Szarkandi J.G."/>
            <person name="Papp V."/>
            <person name="Albert L."/>
            <person name="Andreopoulos W."/>
            <person name="Angelini C."/>
            <person name="Antonin V."/>
            <person name="Barry K.W."/>
            <person name="Bougher N.L."/>
            <person name="Buchanan P."/>
            <person name="Buyck B."/>
            <person name="Bense V."/>
            <person name="Catcheside P."/>
            <person name="Chovatia M."/>
            <person name="Cooper J."/>
            <person name="Damon W."/>
            <person name="Desjardin D."/>
            <person name="Finy P."/>
            <person name="Geml J."/>
            <person name="Haridas S."/>
            <person name="Hughes K."/>
            <person name="Justo A."/>
            <person name="Karasinski D."/>
            <person name="Kautmanova I."/>
            <person name="Kiss B."/>
            <person name="Kocsube S."/>
            <person name="Kotiranta H."/>
            <person name="LaButti K.M."/>
            <person name="Lechner B.E."/>
            <person name="Liimatainen K."/>
            <person name="Lipzen A."/>
            <person name="Lukacs Z."/>
            <person name="Mihaltcheva S."/>
            <person name="Morgado L.N."/>
            <person name="Niskanen T."/>
            <person name="Noordeloos M.E."/>
            <person name="Ohm R.A."/>
            <person name="Ortiz-Santana B."/>
            <person name="Ovrebo C."/>
            <person name="Racz N."/>
            <person name="Riley R."/>
            <person name="Savchenko A."/>
            <person name="Shiryaev A."/>
            <person name="Soop K."/>
            <person name="Spirin V."/>
            <person name="Szebenyi C."/>
            <person name="Tomsovsky M."/>
            <person name="Tulloss R.E."/>
            <person name="Uehling J."/>
            <person name="Grigoriev I.V."/>
            <person name="Vagvolgyi C."/>
            <person name="Papp T."/>
            <person name="Martin F.M."/>
            <person name="Miettinen O."/>
            <person name="Hibbett D.S."/>
            <person name="Nagy L.G."/>
        </authorList>
    </citation>
    <scope>NUCLEOTIDE SEQUENCE [LARGE SCALE GENOMIC DNA]</scope>
    <source>
        <strain evidence="1 2">CBS 309.79</strain>
    </source>
</reference>
<dbReference type="Proteomes" id="UP000305067">
    <property type="component" value="Unassembled WGS sequence"/>
</dbReference>
<evidence type="ECO:0000313" key="2">
    <source>
        <dbReference type="Proteomes" id="UP000305067"/>
    </source>
</evidence>
<accession>A0A5C3QW49</accession>
<name>A0A5C3QW49_9AGAR</name>
<gene>
    <name evidence="1" type="ORF">BDV98DRAFT_323957</name>
</gene>
<dbReference type="AlphaFoldDB" id="A0A5C3QW49"/>
<protein>
    <submittedName>
        <fullName evidence="1">Uncharacterized protein</fullName>
    </submittedName>
</protein>
<dbReference type="EMBL" id="ML178818">
    <property type="protein sequence ID" value="TFL04589.1"/>
    <property type="molecule type" value="Genomic_DNA"/>
</dbReference>
<evidence type="ECO:0000313" key="1">
    <source>
        <dbReference type="EMBL" id="TFL04589.1"/>
    </source>
</evidence>
<organism evidence="1 2">
    <name type="scientific">Pterulicium gracile</name>
    <dbReference type="NCBI Taxonomy" id="1884261"/>
    <lineage>
        <taxon>Eukaryota</taxon>
        <taxon>Fungi</taxon>
        <taxon>Dikarya</taxon>
        <taxon>Basidiomycota</taxon>
        <taxon>Agaricomycotina</taxon>
        <taxon>Agaricomycetes</taxon>
        <taxon>Agaricomycetidae</taxon>
        <taxon>Agaricales</taxon>
        <taxon>Pleurotineae</taxon>
        <taxon>Pterulaceae</taxon>
        <taxon>Pterulicium</taxon>
    </lineage>
</organism>
<sequence length="238" mass="26229">MQAICIIQEICGAWIYIICLESFARLLIYRPSIRYQGGVSSTYQYDQEQCNTKYAYYSTQHPAQDIRIVCAGMECNLPCEVARGNDERGSSRELTTEAFPQCLSEIGVQKGPRSFGSTPRATYQAGFPPSFNVVLEFSTSKSCFPSLPLDRSTASTTFARRHAIHRGPSEVSTNRSIMNLILNSEAGHVPHLLACPLCRQLTAKFGSIRGQCIVAPLLGYSYQLRNAVTVTAAPSQAI</sequence>
<proteinExistence type="predicted"/>
<keyword evidence="2" id="KW-1185">Reference proteome</keyword>